<dbReference type="InterPro" id="IPR012340">
    <property type="entry name" value="NA-bd_OB-fold"/>
</dbReference>
<proteinExistence type="inferred from homology"/>
<comment type="caution">
    <text evidence="6">The sequence shown here is derived from an EMBL/GenBank/DDBJ whole genome shotgun (WGS) entry which is preliminary data.</text>
</comment>
<dbReference type="Gene3D" id="1.10.10.10">
    <property type="entry name" value="Winged helix-like DNA-binding domain superfamily/Winged helix DNA-binding domain"/>
    <property type="match status" value="1"/>
</dbReference>
<protein>
    <recommendedName>
        <fullName evidence="8">S1 motif domain-containing protein</fullName>
    </recommendedName>
</protein>
<evidence type="ECO:0000259" key="2">
    <source>
        <dbReference type="Pfam" id="PF13509"/>
    </source>
</evidence>
<evidence type="ECO:0000259" key="5">
    <source>
        <dbReference type="Pfam" id="PF21543"/>
    </source>
</evidence>
<gene>
    <name evidence="6" type="ORF">IEO70_14410</name>
</gene>
<dbReference type="Pfam" id="PF21191">
    <property type="entry name" value="CvfB_1st"/>
    <property type="match status" value="1"/>
</dbReference>
<dbReference type="Pfam" id="PF13509">
    <property type="entry name" value="S1_2"/>
    <property type="match status" value="1"/>
</dbReference>
<feature type="domain" description="Conserved virulence factor B first S1" evidence="2">
    <location>
        <begin position="7"/>
        <end position="64"/>
    </location>
</feature>
<dbReference type="Gene3D" id="2.40.50.140">
    <property type="entry name" value="Nucleic acid-binding proteins"/>
    <property type="match status" value="2"/>
</dbReference>
<organism evidence="6 7">
    <name type="scientific">Peribacillus faecalis</name>
    <dbReference type="NCBI Taxonomy" id="2772559"/>
    <lineage>
        <taxon>Bacteria</taxon>
        <taxon>Bacillati</taxon>
        <taxon>Bacillota</taxon>
        <taxon>Bacilli</taxon>
        <taxon>Bacillales</taxon>
        <taxon>Bacillaceae</taxon>
        <taxon>Peribacillus</taxon>
    </lineage>
</organism>
<dbReference type="InterPro" id="IPR039566">
    <property type="entry name" value="CvfB_S1_st"/>
</dbReference>
<dbReference type="Pfam" id="PF21543">
    <property type="entry name" value="CvfB_2nd"/>
    <property type="match status" value="1"/>
</dbReference>
<name>A0A927HDK1_9BACI</name>
<accession>A0A927HDK1</accession>
<dbReference type="PIRSF" id="PIRSF012524">
    <property type="entry name" value="YitL_S1"/>
    <property type="match status" value="1"/>
</dbReference>
<evidence type="ECO:0000313" key="7">
    <source>
        <dbReference type="Proteomes" id="UP000602076"/>
    </source>
</evidence>
<keyword evidence="7" id="KW-1185">Reference proteome</keyword>
<feature type="domain" description="Conserved virulence factor B third S1" evidence="5">
    <location>
        <begin position="144"/>
        <end position="215"/>
    </location>
</feature>
<dbReference type="InterPro" id="IPR048588">
    <property type="entry name" value="CvfB_S1_2nd"/>
</dbReference>
<comment type="similarity">
    <text evidence="1">Belongs to the CvfB family.</text>
</comment>
<evidence type="ECO:0000256" key="1">
    <source>
        <dbReference type="PIRNR" id="PIRNR012524"/>
    </source>
</evidence>
<dbReference type="InterPro" id="IPR040764">
    <property type="entry name" value="CvfB_WH"/>
</dbReference>
<evidence type="ECO:0008006" key="8">
    <source>
        <dbReference type="Google" id="ProtNLM"/>
    </source>
</evidence>
<dbReference type="InterPro" id="IPR048587">
    <property type="entry name" value="CvfB_S1_3rd"/>
</dbReference>
<evidence type="ECO:0000259" key="4">
    <source>
        <dbReference type="Pfam" id="PF21191"/>
    </source>
</evidence>
<dbReference type="InterPro" id="IPR014464">
    <property type="entry name" value="CvfB_fam"/>
</dbReference>
<evidence type="ECO:0000313" key="6">
    <source>
        <dbReference type="EMBL" id="MBD3109538.1"/>
    </source>
</evidence>
<feature type="domain" description="Conserved virulence factor B second S1" evidence="4">
    <location>
        <begin position="74"/>
        <end position="134"/>
    </location>
</feature>
<dbReference type="Pfam" id="PF17783">
    <property type="entry name" value="WHD_CvfB"/>
    <property type="match status" value="1"/>
</dbReference>
<sequence>MNSLLAGEIVTLTVDRRADEGHVLTNGEQDLVLLNIEKTKDVKIGEEVEVFLYHDKSGELAATMRIPEIRLGVYGWVEVVGSRKNLGAFVNIGLSKDLLVSVDDLPLQSNVWPKPGDKLYVTLIRDKHDRLFGKLATDDVIYGISKPAPEKMYNKTVKGHIYKTKKVGSYMITDEGYRCFIHENERVKEPRLGQYMEGRVIDEKEDGSLNLSFRPFKQDKMVEDSEIILQYLQMRGGAMPYGDKTTPEDIMRTFEMSKGAFKRALGKLMKEDKIYQEDGWTYTSDRR</sequence>
<dbReference type="Proteomes" id="UP000602076">
    <property type="component" value="Unassembled WGS sequence"/>
</dbReference>
<dbReference type="PANTHER" id="PTHR37296">
    <property type="entry name" value="CONSERVED VIRULENCE FACTOR B"/>
    <property type="match status" value="1"/>
</dbReference>
<dbReference type="EMBL" id="JACXSI010000036">
    <property type="protein sequence ID" value="MBD3109538.1"/>
    <property type="molecule type" value="Genomic_DNA"/>
</dbReference>
<dbReference type="PANTHER" id="PTHR37296:SF1">
    <property type="entry name" value="CONSERVED VIRULENCE FACTOR B"/>
    <property type="match status" value="1"/>
</dbReference>
<dbReference type="InterPro" id="IPR036388">
    <property type="entry name" value="WH-like_DNA-bd_sf"/>
</dbReference>
<dbReference type="RefSeq" id="WP_190999076.1">
    <property type="nucleotide sequence ID" value="NZ_JACXSI010000036.1"/>
</dbReference>
<reference evidence="6" key="1">
    <citation type="submission" date="2020-09" db="EMBL/GenBank/DDBJ databases">
        <title>Bacillus faecalis sp. nov., a moderately halophilic bacterium isolated from cow faeces.</title>
        <authorList>
            <person name="Jiang L."/>
            <person name="Lee J."/>
        </authorList>
    </citation>
    <scope>NUCLEOTIDE SEQUENCE</scope>
    <source>
        <strain evidence="6">AGMB 02131</strain>
    </source>
</reference>
<feature type="domain" description="Conserved virulence factor B-like winged helix" evidence="3">
    <location>
        <begin position="227"/>
        <end position="282"/>
    </location>
</feature>
<dbReference type="AlphaFoldDB" id="A0A927HDK1"/>
<evidence type="ECO:0000259" key="3">
    <source>
        <dbReference type="Pfam" id="PF17783"/>
    </source>
</evidence>